<reference evidence="1" key="1">
    <citation type="submission" date="2020-01" db="EMBL/GenBank/DDBJ databases">
        <title>Insect and environment-associated Actinomycetes.</title>
        <authorList>
            <person name="Currrie C."/>
            <person name="Chevrette M."/>
            <person name="Carlson C."/>
            <person name="Stubbendieck R."/>
            <person name="Wendt-Pienkowski E."/>
        </authorList>
    </citation>
    <scope>NUCLEOTIDE SEQUENCE</scope>
    <source>
        <strain evidence="1">SID505</strain>
    </source>
</reference>
<dbReference type="EMBL" id="JAAGMK010001002">
    <property type="protein sequence ID" value="NEB89397.1"/>
    <property type="molecule type" value="Genomic_DNA"/>
</dbReference>
<name>A0A6G3T2A7_STRAQ</name>
<protein>
    <recommendedName>
        <fullName evidence="2">Secreted protein</fullName>
    </recommendedName>
</protein>
<evidence type="ECO:0000313" key="1">
    <source>
        <dbReference type="EMBL" id="NEB89397.1"/>
    </source>
</evidence>
<dbReference type="AlphaFoldDB" id="A0A6G3T2A7"/>
<gene>
    <name evidence="1" type="ORF">G3I43_35365</name>
</gene>
<proteinExistence type="predicted"/>
<dbReference type="RefSeq" id="WP_164261100.1">
    <property type="nucleotide sequence ID" value="NZ_CP086102.1"/>
</dbReference>
<dbReference type="Pfam" id="PF18143">
    <property type="entry name" value="HAD_SAK_2"/>
    <property type="match status" value="1"/>
</dbReference>
<evidence type="ECO:0008006" key="2">
    <source>
        <dbReference type="Google" id="ProtNLM"/>
    </source>
</evidence>
<organism evidence="1">
    <name type="scientific">Streptomyces anulatus</name>
    <name type="common">Streptomyces chrysomallus</name>
    <dbReference type="NCBI Taxonomy" id="1892"/>
    <lineage>
        <taxon>Bacteria</taxon>
        <taxon>Bacillati</taxon>
        <taxon>Actinomycetota</taxon>
        <taxon>Actinomycetes</taxon>
        <taxon>Kitasatosporales</taxon>
        <taxon>Streptomycetaceae</taxon>
        <taxon>Streptomyces</taxon>
    </lineage>
</organism>
<sequence>MYEVDHRQAHRPPRPLLLLDVDGVLNPFASPACPPGYREHDFFPDDDPPVRLNESHASWLTLLATRFDLAWATGWEDEANTYLSPLFGLPRLPVIRFPPVPFAPAEKVPPIAAFAGDRPTAWVDDAHTEEAREWAAARTARTLLVATDPAEGLTRGAVEKLLRW</sequence>
<comment type="caution">
    <text evidence="1">The sequence shown here is derived from an EMBL/GenBank/DDBJ whole genome shotgun (WGS) entry which is preliminary data.</text>
</comment>
<accession>A0A6G3T2A7</accession>